<dbReference type="Proteomes" id="UP000663852">
    <property type="component" value="Unassembled WGS sequence"/>
</dbReference>
<sequence>MNPLDIQQQLADQRRGRYVRVSDVDRRLLIDTYKKGEDFIALAKKLNIKRSTARSILRTYIDEGRVSAKQRAGTRLRFITEDEAEMIREMKRRHPLITIGQIQMRLQRTSNRVLSKASISRILTNSIRLGKRAKRSVDGEDDPDGMNESMVNGNDELMQLSSDENTGGAIFVDDINDDEDDDDGMMENNSSMNNLDDFQRFMLRKTSVNGDDSITNENLAQYDDNGYPTTYPQYGSEEDEDDLSDENETTTPVDLRSEITSTPSVVNGTTPMLNENGCWNLSTNSVKSEPVCVFVNRNYDENSSDSEHLQEQPLTIDEEVNKSSTNNQPTLSASQSSGYRRGKVCPICNEANFSRLSHHLAVTHNLARQEILTLLAYTDQNNNNNSSLASVSESSPTNTPSCAPDKSPQQTPISINTNNQQITCPSSPINESDGNHQPALTPTPTNSITTITEQQSANYIPVDGKKRLLCPRCDTWVLNLTDHLIKKHHLISKQERLPFLRLARNRYATPSSTPNAITNGNEDKTTTNSFLISPDHSSPPTNQSTDQQSTLLQQAANRKYQNIVKKYRKKFLGAMHPPSSNHSATSSLNNSHSSSNSMEKSLALSAFDPTNLPLSTHDLPSNNLAGSPNLLAMNSIQSLLTNGSSNQCKQEKFKFPLLNENFSSRTFSAIKSSGNNANIKDQQQLSTNQKFEQRLTVFRQQFAVTLAMQNSLMQQMELLQRSFLCIEDEWNDVKKQIVS</sequence>
<feature type="region of interest" description="Disordered" evidence="1">
    <location>
        <begin position="509"/>
        <end position="549"/>
    </location>
</feature>
<evidence type="ECO:0000313" key="3">
    <source>
        <dbReference type="Proteomes" id="UP000663852"/>
    </source>
</evidence>
<gene>
    <name evidence="2" type="ORF">EDS130_LOCUS23604</name>
</gene>
<feature type="compositionally biased region" description="Low complexity" evidence="1">
    <location>
        <begin position="385"/>
        <end position="395"/>
    </location>
</feature>
<dbReference type="OrthoDB" id="10046820at2759"/>
<feature type="compositionally biased region" description="Polar residues" evidence="1">
    <location>
        <begin position="396"/>
        <end position="432"/>
    </location>
</feature>
<feature type="region of interest" description="Disordered" evidence="1">
    <location>
        <begin position="319"/>
        <end position="340"/>
    </location>
</feature>
<feature type="region of interest" description="Disordered" evidence="1">
    <location>
        <begin position="573"/>
        <end position="600"/>
    </location>
</feature>
<feature type="compositionally biased region" description="Polar residues" evidence="1">
    <location>
        <begin position="209"/>
        <end position="219"/>
    </location>
</feature>
<feature type="compositionally biased region" description="Acidic residues" evidence="1">
    <location>
        <begin position="236"/>
        <end position="248"/>
    </location>
</feature>
<protein>
    <submittedName>
        <fullName evidence="2">Uncharacterized protein</fullName>
    </submittedName>
</protein>
<feature type="region of interest" description="Disordered" evidence="1">
    <location>
        <begin position="132"/>
        <end position="152"/>
    </location>
</feature>
<reference evidence="2" key="1">
    <citation type="submission" date="2021-02" db="EMBL/GenBank/DDBJ databases">
        <authorList>
            <person name="Nowell W R."/>
        </authorList>
    </citation>
    <scope>NUCLEOTIDE SEQUENCE</scope>
</reference>
<dbReference type="AlphaFoldDB" id="A0A814U5W0"/>
<feature type="compositionally biased region" description="Polar residues" evidence="1">
    <location>
        <begin position="509"/>
        <end position="542"/>
    </location>
</feature>
<feature type="compositionally biased region" description="Low complexity" evidence="1">
    <location>
        <begin position="579"/>
        <end position="597"/>
    </location>
</feature>
<proteinExistence type="predicted"/>
<accession>A0A814U5W0</accession>
<feature type="compositionally biased region" description="Polar residues" evidence="1">
    <location>
        <begin position="322"/>
        <end position="338"/>
    </location>
</feature>
<feature type="region of interest" description="Disordered" evidence="1">
    <location>
        <begin position="385"/>
        <end position="446"/>
    </location>
</feature>
<name>A0A814U5W0_ADIRI</name>
<feature type="region of interest" description="Disordered" evidence="1">
    <location>
        <begin position="209"/>
        <end position="252"/>
    </location>
</feature>
<dbReference type="SUPFAM" id="SSF46689">
    <property type="entry name" value="Homeodomain-like"/>
    <property type="match status" value="1"/>
</dbReference>
<evidence type="ECO:0000313" key="2">
    <source>
        <dbReference type="EMBL" id="CAF1169456.1"/>
    </source>
</evidence>
<organism evidence="2 3">
    <name type="scientific">Adineta ricciae</name>
    <name type="common">Rotifer</name>
    <dbReference type="NCBI Taxonomy" id="249248"/>
    <lineage>
        <taxon>Eukaryota</taxon>
        <taxon>Metazoa</taxon>
        <taxon>Spiralia</taxon>
        <taxon>Gnathifera</taxon>
        <taxon>Rotifera</taxon>
        <taxon>Eurotatoria</taxon>
        <taxon>Bdelloidea</taxon>
        <taxon>Adinetida</taxon>
        <taxon>Adinetidae</taxon>
        <taxon>Adineta</taxon>
    </lineage>
</organism>
<evidence type="ECO:0000256" key="1">
    <source>
        <dbReference type="SAM" id="MobiDB-lite"/>
    </source>
</evidence>
<dbReference type="EMBL" id="CAJNOJ010000130">
    <property type="protein sequence ID" value="CAF1169456.1"/>
    <property type="molecule type" value="Genomic_DNA"/>
</dbReference>
<dbReference type="InterPro" id="IPR009057">
    <property type="entry name" value="Homeodomain-like_sf"/>
</dbReference>
<comment type="caution">
    <text evidence="2">The sequence shown here is derived from an EMBL/GenBank/DDBJ whole genome shotgun (WGS) entry which is preliminary data.</text>
</comment>